<evidence type="ECO:0000313" key="2">
    <source>
        <dbReference type="Proteomes" id="UP000050525"/>
    </source>
</evidence>
<organism evidence="1 2">
    <name type="scientific">Alligator mississippiensis</name>
    <name type="common">American alligator</name>
    <dbReference type="NCBI Taxonomy" id="8496"/>
    <lineage>
        <taxon>Eukaryota</taxon>
        <taxon>Metazoa</taxon>
        <taxon>Chordata</taxon>
        <taxon>Craniata</taxon>
        <taxon>Vertebrata</taxon>
        <taxon>Euteleostomi</taxon>
        <taxon>Archelosauria</taxon>
        <taxon>Archosauria</taxon>
        <taxon>Crocodylia</taxon>
        <taxon>Alligatoridae</taxon>
        <taxon>Alligatorinae</taxon>
        <taxon>Alligator</taxon>
    </lineage>
</organism>
<proteinExistence type="predicted"/>
<dbReference type="EMBL" id="AKHW03006853">
    <property type="protein sequence ID" value="KYO18129.1"/>
    <property type="molecule type" value="Genomic_DNA"/>
</dbReference>
<dbReference type="AlphaFoldDB" id="A0A151M0T7"/>
<gene>
    <name evidence="1" type="ORF">Y1Q_0011708</name>
</gene>
<dbReference type="Proteomes" id="UP000050525">
    <property type="component" value="Unassembled WGS sequence"/>
</dbReference>
<name>A0A151M0T7_ALLMI</name>
<comment type="caution">
    <text evidence="1">The sequence shown here is derived from an EMBL/GenBank/DDBJ whole genome shotgun (WGS) entry which is preliminary data.</text>
</comment>
<evidence type="ECO:0000313" key="1">
    <source>
        <dbReference type="EMBL" id="KYO18129.1"/>
    </source>
</evidence>
<sequence>MASWVRSGPWNHWTWPVDMGLQWHLTVRVFGYRPRAAGYKCHPHATVETSIGIHRVLMAGSYRLPTHPLLSQSHNFQPVGLSHIASCSATHPQSLAYPFGSGKTCSFTLPSLQRLAYWKLKKCGDTIRRRECNLKWDPMNWRRRVGGGFGGGF</sequence>
<keyword evidence="2" id="KW-1185">Reference proteome</keyword>
<protein>
    <submittedName>
        <fullName evidence="1">Uncharacterized protein</fullName>
    </submittedName>
</protein>
<reference evidence="1 2" key="1">
    <citation type="journal article" date="2012" name="Genome Biol.">
        <title>Sequencing three crocodilian genomes to illuminate the evolution of archosaurs and amniotes.</title>
        <authorList>
            <person name="St John J.A."/>
            <person name="Braun E.L."/>
            <person name="Isberg S.R."/>
            <person name="Miles L.G."/>
            <person name="Chong A.Y."/>
            <person name="Gongora J."/>
            <person name="Dalzell P."/>
            <person name="Moran C."/>
            <person name="Bed'hom B."/>
            <person name="Abzhanov A."/>
            <person name="Burgess S.C."/>
            <person name="Cooksey A.M."/>
            <person name="Castoe T.A."/>
            <person name="Crawford N.G."/>
            <person name="Densmore L.D."/>
            <person name="Drew J.C."/>
            <person name="Edwards S.V."/>
            <person name="Faircloth B.C."/>
            <person name="Fujita M.K."/>
            <person name="Greenwold M.J."/>
            <person name="Hoffmann F.G."/>
            <person name="Howard J.M."/>
            <person name="Iguchi T."/>
            <person name="Janes D.E."/>
            <person name="Khan S.Y."/>
            <person name="Kohno S."/>
            <person name="de Koning A.J."/>
            <person name="Lance S.L."/>
            <person name="McCarthy F.M."/>
            <person name="McCormack J.E."/>
            <person name="Merchant M.E."/>
            <person name="Peterson D.G."/>
            <person name="Pollock D.D."/>
            <person name="Pourmand N."/>
            <person name="Raney B.J."/>
            <person name="Roessler K.A."/>
            <person name="Sanford J.R."/>
            <person name="Sawyer R.H."/>
            <person name="Schmidt C.J."/>
            <person name="Triplett E.W."/>
            <person name="Tuberville T.D."/>
            <person name="Venegas-Anaya M."/>
            <person name="Howard J.T."/>
            <person name="Jarvis E.D."/>
            <person name="Guillette L.J.Jr."/>
            <person name="Glenn T.C."/>
            <person name="Green R.E."/>
            <person name="Ray D.A."/>
        </authorList>
    </citation>
    <scope>NUCLEOTIDE SEQUENCE [LARGE SCALE GENOMIC DNA]</scope>
    <source>
        <strain evidence="1">KSC_2009_1</strain>
    </source>
</reference>
<accession>A0A151M0T7</accession>